<keyword evidence="3" id="KW-0676">Redox-active center</keyword>
<keyword evidence="2" id="KW-0201">Cytochrome c-type biogenesis</keyword>
<dbReference type="InterPro" id="IPR036249">
    <property type="entry name" value="Thioredoxin-like_sf"/>
</dbReference>
<dbReference type="EMBL" id="CU459003">
    <property type="protein sequence ID" value="CAM76310.1"/>
    <property type="molecule type" value="Genomic_DNA"/>
</dbReference>
<dbReference type="SUPFAM" id="SSF52833">
    <property type="entry name" value="Thioredoxin-like"/>
    <property type="match status" value="1"/>
</dbReference>
<dbReference type="GO" id="GO:0030313">
    <property type="term" value="C:cell envelope"/>
    <property type="evidence" value="ECO:0007669"/>
    <property type="project" value="UniProtKB-SubCell"/>
</dbReference>
<dbReference type="GO" id="GO:0015036">
    <property type="term" value="F:disulfide oxidoreductase activity"/>
    <property type="evidence" value="ECO:0007669"/>
    <property type="project" value="UniProtKB-ARBA"/>
</dbReference>
<organism evidence="5">
    <name type="scientific">Magnetospirillum gryphiswaldense</name>
    <dbReference type="NCBI Taxonomy" id="55518"/>
    <lineage>
        <taxon>Bacteria</taxon>
        <taxon>Pseudomonadati</taxon>
        <taxon>Pseudomonadota</taxon>
        <taxon>Alphaproteobacteria</taxon>
        <taxon>Rhodospirillales</taxon>
        <taxon>Rhodospirillaceae</taxon>
        <taxon>Magnetospirillum</taxon>
    </lineage>
</organism>
<dbReference type="PROSITE" id="PS51352">
    <property type="entry name" value="THIOREDOXIN_2"/>
    <property type="match status" value="1"/>
</dbReference>
<dbReference type="Gene3D" id="3.40.30.10">
    <property type="entry name" value="Glutaredoxin"/>
    <property type="match status" value="1"/>
</dbReference>
<dbReference type="Pfam" id="PF08534">
    <property type="entry name" value="Redoxin"/>
    <property type="match status" value="1"/>
</dbReference>
<dbReference type="InterPro" id="IPR050553">
    <property type="entry name" value="Thioredoxin_ResA/DsbE_sf"/>
</dbReference>
<comment type="subcellular location">
    <subcellularLocation>
        <location evidence="1">Cell envelope</location>
    </subcellularLocation>
</comment>
<name>A4U0A3_9PROT</name>
<evidence type="ECO:0000256" key="2">
    <source>
        <dbReference type="ARBA" id="ARBA00022748"/>
    </source>
</evidence>
<reference evidence="5" key="1">
    <citation type="journal article" date="2007" name="J. Bacteriol.">
        <title>Comparative genome analysis of four magnetotactic bacteria reveals a complex set of group-specific genes implicated in magnetosome biomineralization and function.</title>
        <authorList>
            <person name="Richter M."/>
            <person name="Kube M."/>
            <person name="Bazylinski D.A."/>
            <person name="Lombardot T."/>
            <person name="Gloeckner F.O."/>
            <person name="Reinhardt R."/>
            <person name="Schueler D."/>
        </authorList>
    </citation>
    <scope>NUCLEOTIDE SEQUENCE</scope>
    <source>
        <strain evidence="5">MSR-1</strain>
    </source>
</reference>
<evidence type="ECO:0000256" key="1">
    <source>
        <dbReference type="ARBA" id="ARBA00004196"/>
    </source>
</evidence>
<dbReference type="RefSeq" id="WP_234016219.1">
    <property type="nucleotide sequence ID" value="NZ_CP027527.1"/>
</dbReference>
<protein>
    <submittedName>
        <fullName evidence="5">Thioredoxin family protein</fullName>
    </submittedName>
</protein>
<dbReference type="PANTHER" id="PTHR42852">
    <property type="entry name" value="THIOL:DISULFIDE INTERCHANGE PROTEIN DSBE"/>
    <property type="match status" value="1"/>
</dbReference>
<dbReference type="GO" id="GO:0017004">
    <property type="term" value="P:cytochrome complex assembly"/>
    <property type="evidence" value="ECO:0007669"/>
    <property type="project" value="UniProtKB-KW"/>
</dbReference>
<dbReference type="InterPro" id="IPR013740">
    <property type="entry name" value="Redoxin"/>
</dbReference>
<dbReference type="PROSITE" id="PS00194">
    <property type="entry name" value="THIOREDOXIN_1"/>
    <property type="match status" value="1"/>
</dbReference>
<dbReference type="InterPro" id="IPR013766">
    <property type="entry name" value="Thioredoxin_domain"/>
</dbReference>
<accession>A4U0A3</accession>
<dbReference type="PANTHER" id="PTHR42852:SF17">
    <property type="entry name" value="THIOREDOXIN-LIKE PROTEIN HI_1115"/>
    <property type="match status" value="1"/>
</dbReference>
<evidence type="ECO:0000259" key="4">
    <source>
        <dbReference type="PROSITE" id="PS51352"/>
    </source>
</evidence>
<proteinExistence type="predicted"/>
<evidence type="ECO:0000256" key="3">
    <source>
        <dbReference type="ARBA" id="ARBA00023284"/>
    </source>
</evidence>
<gene>
    <name evidence="5" type="ORF">MGR_1398</name>
</gene>
<dbReference type="CDD" id="cd02966">
    <property type="entry name" value="TlpA_like_family"/>
    <property type="match status" value="1"/>
</dbReference>
<dbReference type="InterPro" id="IPR017937">
    <property type="entry name" value="Thioredoxin_CS"/>
</dbReference>
<feature type="domain" description="Thioredoxin" evidence="4">
    <location>
        <begin position="57"/>
        <end position="195"/>
    </location>
</feature>
<evidence type="ECO:0000313" key="5">
    <source>
        <dbReference type="EMBL" id="CAM76310.1"/>
    </source>
</evidence>
<sequence>MKRTHRTRRIILVAALLVLAAVAGVVTAMLGSGGRLSYTEPARNPSVSGRTMAALAPVERQAAKDFRFIRGDGQAMTLAELKGQVILVNLWATWCPPCVAEMPDLDRLQGQLGGTDFQVLAVSLDRGGKAMVERWNAQAGIKHLTIHNANPADFPGALLPTSILLDKQGRVAWTGTGIYAWTEAEAISVIKAVMAE</sequence>
<dbReference type="AlphaFoldDB" id="A4U0A3"/>